<reference evidence="1 2" key="1">
    <citation type="submission" date="2019-11" db="EMBL/GenBank/DDBJ databases">
        <authorList>
            <person name="Dong K."/>
        </authorList>
    </citation>
    <scope>NUCLEOTIDE SEQUENCE [LARGE SCALE GENOMIC DNA]</scope>
    <source>
        <strain evidence="1 2">NBRC 112902</strain>
    </source>
</reference>
<name>A0A844HS48_9RHOB</name>
<sequence length="90" mass="10214">MPRNNLATSLRKQARAGSMDDFDRLPAELRQWLAQACLPWSAGSVVRISKRAAKADGLETARLHARLDAAERKTLRRDAFKVWGRHYPVD</sequence>
<dbReference type="InterPro" id="IPR045386">
    <property type="entry name" value="DUF6525"/>
</dbReference>
<dbReference type="RefSeq" id="WP_155041204.1">
    <property type="nucleotide sequence ID" value="NZ_WMIG01000014.1"/>
</dbReference>
<dbReference type="Pfam" id="PF20135">
    <property type="entry name" value="DUF6525"/>
    <property type="match status" value="1"/>
</dbReference>
<evidence type="ECO:0000313" key="2">
    <source>
        <dbReference type="Proteomes" id="UP000449846"/>
    </source>
</evidence>
<evidence type="ECO:0000313" key="1">
    <source>
        <dbReference type="EMBL" id="MTH61264.1"/>
    </source>
</evidence>
<accession>A0A844HS48</accession>
<keyword evidence="2" id="KW-1185">Reference proteome</keyword>
<comment type="caution">
    <text evidence="1">The sequence shown here is derived from an EMBL/GenBank/DDBJ whole genome shotgun (WGS) entry which is preliminary data.</text>
</comment>
<dbReference type="Proteomes" id="UP000449846">
    <property type="component" value="Unassembled WGS sequence"/>
</dbReference>
<dbReference type="EMBL" id="WMIG01000014">
    <property type="protein sequence ID" value="MTH61264.1"/>
    <property type="molecule type" value="Genomic_DNA"/>
</dbReference>
<protein>
    <submittedName>
        <fullName evidence="1">Uncharacterized protein</fullName>
    </submittedName>
</protein>
<gene>
    <name evidence="1" type="ORF">GL300_18800</name>
</gene>
<dbReference type="AlphaFoldDB" id="A0A844HS48"/>
<dbReference type="OrthoDB" id="7658988at2"/>
<organism evidence="1 2">
    <name type="scientific">Paracoccus litorisediminis</name>
    <dbReference type="NCBI Taxonomy" id="2006130"/>
    <lineage>
        <taxon>Bacteria</taxon>
        <taxon>Pseudomonadati</taxon>
        <taxon>Pseudomonadota</taxon>
        <taxon>Alphaproteobacteria</taxon>
        <taxon>Rhodobacterales</taxon>
        <taxon>Paracoccaceae</taxon>
        <taxon>Paracoccus</taxon>
    </lineage>
</organism>
<proteinExistence type="predicted"/>